<dbReference type="Proteomes" id="UP000466906">
    <property type="component" value="Chromosome"/>
</dbReference>
<proteinExistence type="inferred from homology"/>
<dbReference type="PANTHER" id="PTHR43802">
    <property type="entry name" value="ENOYL-COA HYDRATASE"/>
    <property type="match status" value="1"/>
</dbReference>
<organism evidence="2 3">
    <name type="scientific">Mycolicibacterium alvei</name>
    <dbReference type="NCBI Taxonomy" id="67081"/>
    <lineage>
        <taxon>Bacteria</taxon>
        <taxon>Bacillati</taxon>
        <taxon>Actinomycetota</taxon>
        <taxon>Actinomycetes</taxon>
        <taxon>Mycobacteriales</taxon>
        <taxon>Mycobacteriaceae</taxon>
        <taxon>Mycolicibacterium</taxon>
    </lineage>
</organism>
<dbReference type="PANTHER" id="PTHR43802:SF1">
    <property type="entry name" value="IP11341P-RELATED"/>
    <property type="match status" value="1"/>
</dbReference>
<gene>
    <name evidence="2" type="ORF">MALV_18380</name>
</gene>
<evidence type="ECO:0000256" key="1">
    <source>
        <dbReference type="ARBA" id="ARBA00005254"/>
    </source>
</evidence>
<protein>
    <submittedName>
        <fullName evidence="2">Enoyl-CoA hydratase</fullName>
    </submittedName>
</protein>
<dbReference type="SUPFAM" id="SSF52096">
    <property type="entry name" value="ClpP/crotonase"/>
    <property type="match status" value="1"/>
</dbReference>
<dbReference type="Gene3D" id="3.90.226.10">
    <property type="entry name" value="2-enoyl-CoA Hydratase, Chain A, domain 1"/>
    <property type="match status" value="1"/>
</dbReference>
<dbReference type="NCBIfam" id="NF004840">
    <property type="entry name" value="PRK06190.1"/>
    <property type="match status" value="1"/>
</dbReference>
<accession>A0A6N4US79</accession>
<dbReference type="CDD" id="cd06558">
    <property type="entry name" value="crotonase-like"/>
    <property type="match status" value="1"/>
</dbReference>
<name>A0A6N4US79_9MYCO</name>
<dbReference type="Pfam" id="PF00378">
    <property type="entry name" value="ECH_1"/>
    <property type="match status" value="1"/>
</dbReference>
<evidence type="ECO:0000313" key="3">
    <source>
        <dbReference type="Proteomes" id="UP000466906"/>
    </source>
</evidence>
<dbReference type="GO" id="GO:0003824">
    <property type="term" value="F:catalytic activity"/>
    <property type="evidence" value="ECO:0007669"/>
    <property type="project" value="UniProtKB-ARBA"/>
</dbReference>
<dbReference type="InterPro" id="IPR029045">
    <property type="entry name" value="ClpP/crotonase-like_dom_sf"/>
</dbReference>
<dbReference type="RefSeq" id="WP_163663263.1">
    <property type="nucleotide sequence ID" value="NZ_AP022565.1"/>
</dbReference>
<dbReference type="KEGG" id="malv:MALV_18380"/>
<keyword evidence="3" id="KW-1185">Reference proteome</keyword>
<dbReference type="InterPro" id="IPR001753">
    <property type="entry name" value="Enoyl-CoA_hydra/iso"/>
</dbReference>
<sequence length="265" mass="28404">MTTVLTADHGAVRVLTLHRPQSRNALGRELIEELFGALEDADTDQDVRAIVLTGTDPAFCAGVDLKEAQTLGMEYFEEFRSHNCITKTGELRTPILGAINGATFTGGLELALGCDFLIASDRAVFADTHARVGILPGGGMTARLPHVVGAAMARRLSMTGEVVDALRAERLGLVTEVVPHGRLLDRALELAGQIAEVPGPIMTGLKEIYVRGTAPLISPALSAEQDIAGTQARDFDGLGDRYQTVAQRNRGQIDPTVRPTREGRR</sequence>
<evidence type="ECO:0000313" key="2">
    <source>
        <dbReference type="EMBL" id="BBX26713.1"/>
    </source>
</evidence>
<reference evidence="2 3" key="1">
    <citation type="journal article" date="2019" name="Emerg. Microbes Infect.">
        <title>Comprehensive subspecies identification of 175 nontuberculous mycobacteria species based on 7547 genomic profiles.</title>
        <authorList>
            <person name="Matsumoto Y."/>
            <person name="Kinjo T."/>
            <person name="Motooka D."/>
            <person name="Nabeya D."/>
            <person name="Jung N."/>
            <person name="Uechi K."/>
            <person name="Horii T."/>
            <person name="Iida T."/>
            <person name="Fujita J."/>
            <person name="Nakamura S."/>
        </authorList>
    </citation>
    <scope>NUCLEOTIDE SEQUENCE [LARGE SCALE GENOMIC DNA]</scope>
    <source>
        <strain evidence="2 3">JCM 12272</strain>
    </source>
</reference>
<dbReference type="AlphaFoldDB" id="A0A6N4US79"/>
<dbReference type="EMBL" id="AP022565">
    <property type="protein sequence ID" value="BBX26713.1"/>
    <property type="molecule type" value="Genomic_DNA"/>
</dbReference>
<comment type="similarity">
    <text evidence="1">Belongs to the enoyl-CoA hydratase/isomerase family.</text>
</comment>